<dbReference type="EMBL" id="JAVRES010000027">
    <property type="protein sequence ID" value="MDT0439459.1"/>
    <property type="molecule type" value="Genomic_DNA"/>
</dbReference>
<dbReference type="InterPro" id="IPR006015">
    <property type="entry name" value="Universal_stress_UspA"/>
</dbReference>
<gene>
    <name evidence="4" type="ORF">RM877_32835</name>
</gene>
<dbReference type="Pfam" id="PF00582">
    <property type="entry name" value="Usp"/>
    <property type="match status" value="2"/>
</dbReference>
<dbReference type="Proteomes" id="UP001183535">
    <property type="component" value="Unassembled WGS sequence"/>
</dbReference>
<comment type="similarity">
    <text evidence="1">Belongs to the universal stress protein A family.</text>
</comment>
<dbReference type="PANTHER" id="PTHR46553">
    <property type="entry name" value="ADENINE NUCLEOTIDE ALPHA HYDROLASES-LIKE SUPERFAMILY PROTEIN"/>
    <property type="match status" value="1"/>
</dbReference>
<evidence type="ECO:0000313" key="4">
    <source>
        <dbReference type="EMBL" id="MDT0439459.1"/>
    </source>
</evidence>
<evidence type="ECO:0000256" key="2">
    <source>
        <dbReference type="SAM" id="MobiDB-lite"/>
    </source>
</evidence>
<organism evidence="4 5">
    <name type="scientific">Streptomyces doudnae</name>
    <dbReference type="NCBI Taxonomy" id="3075536"/>
    <lineage>
        <taxon>Bacteria</taxon>
        <taxon>Bacillati</taxon>
        <taxon>Actinomycetota</taxon>
        <taxon>Actinomycetes</taxon>
        <taxon>Kitasatosporales</taxon>
        <taxon>Streptomycetaceae</taxon>
        <taxon>Streptomyces</taxon>
    </lineage>
</organism>
<feature type="compositionally biased region" description="Basic and acidic residues" evidence="2">
    <location>
        <begin position="144"/>
        <end position="153"/>
    </location>
</feature>
<accession>A0ABD5EYL6</accession>
<dbReference type="AlphaFoldDB" id="A0ABD5EYL6"/>
<dbReference type="SUPFAM" id="SSF52402">
    <property type="entry name" value="Adenine nucleotide alpha hydrolases-like"/>
    <property type="match status" value="2"/>
</dbReference>
<dbReference type="Gene3D" id="3.40.50.620">
    <property type="entry name" value="HUPs"/>
    <property type="match status" value="2"/>
</dbReference>
<sequence>MTRTIAVGLDGSPESAAAARWAAREAVLRGVPLEIVRVREPEPALAARAPLLGAETRREWEGGSPRDTADTLRDSHPGLVVLTDRLTGTADDTLIDLSGSVALLVLGSRGLGGIGGHLLGSVALAVVAHATCPVVAVRAAAHASGDHTPDDSGRPSAATPSRPVVAGIDAADPSHDPVLRFAFEEARLRGAPLRVVHGWSEPFPPGYRFHGDVDVHAMLLRRQAAVLARTLHPWRQRFPDVRVIEASRCGSAAQVLVAASREAALTVVGRRTRAAPLGPHLGHVTHAAPHHVTAPVAVVPHD</sequence>
<protein>
    <submittedName>
        <fullName evidence="4">Universal stress protein</fullName>
    </submittedName>
</protein>
<feature type="domain" description="UspA" evidence="3">
    <location>
        <begin position="1"/>
        <end position="138"/>
    </location>
</feature>
<feature type="domain" description="UspA" evidence="3">
    <location>
        <begin position="162"/>
        <end position="300"/>
    </location>
</feature>
<keyword evidence="5" id="KW-1185">Reference proteome</keyword>
<dbReference type="InterPro" id="IPR006016">
    <property type="entry name" value="UspA"/>
</dbReference>
<name>A0ABD5EYL6_9ACTN</name>
<feature type="region of interest" description="Disordered" evidence="2">
    <location>
        <begin position="143"/>
        <end position="162"/>
    </location>
</feature>
<dbReference type="InterPro" id="IPR014729">
    <property type="entry name" value="Rossmann-like_a/b/a_fold"/>
</dbReference>
<proteinExistence type="inferred from homology"/>
<dbReference type="RefSeq" id="WP_093836374.1">
    <property type="nucleotide sequence ID" value="NZ_JAVRES010000027.1"/>
</dbReference>
<comment type="caution">
    <text evidence="4">The sequence shown here is derived from an EMBL/GenBank/DDBJ whole genome shotgun (WGS) entry which is preliminary data.</text>
</comment>
<evidence type="ECO:0000256" key="1">
    <source>
        <dbReference type="ARBA" id="ARBA00008791"/>
    </source>
</evidence>
<evidence type="ECO:0000259" key="3">
    <source>
        <dbReference type="Pfam" id="PF00582"/>
    </source>
</evidence>
<evidence type="ECO:0000313" key="5">
    <source>
        <dbReference type="Proteomes" id="UP001183535"/>
    </source>
</evidence>
<dbReference type="PANTHER" id="PTHR46553:SF3">
    <property type="entry name" value="ADENINE NUCLEOTIDE ALPHA HYDROLASES-LIKE SUPERFAMILY PROTEIN"/>
    <property type="match status" value="1"/>
</dbReference>
<reference evidence="5" key="1">
    <citation type="submission" date="2023-07" db="EMBL/GenBank/DDBJ databases">
        <title>30 novel species of actinomycetes from the DSMZ collection.</title>
        <authorList>
            <person name="Nouioui I."/>
        </authorList>
    </citation>
    <scope>NUCLEOTIDE SEQUENCE [LARGE SCALE GENOMIC DNA]</scope>
    <source>
        <strain evidence="5">DSM 41981</strain>
    </source>
</reference>
<dbReference type="PRINTS" id="PR01438">
    <property type="entry name" value="UNVRSLSTRESS"/>
</dbReference>